<dbReference type="Gene3D" id="3.40.309.10">
    <property type="entry name" value="Aldehyde Dehydrogenase, Chain A, domain 2"/>
    <property type="match status" value="1"/>
</dbReference>
<dbReference type="InterPro" id="IPR015590">
    <property type="entry name" value="Aldehyde_DH_dom"/>
</dbReference>
<dbReference type="InterPro" id="IPR029510">
    <property type="entry name" value="Ald_DH_CS_GLU"/>
</dbReference>
<dbReference type="EMBL" id="JAUSUT010000001">
    <property type="protein sequence ID" value="MDQ0382809.1"/>
    <property type="molecule type" value="Genomic_DNA"/>
</dbReference>
<comment type="similarity">
    <text evidence="1 6">Belongs to the aldehyde dehydrogenase family.</text>
</comment>
<keyword evidence="2 6" id="KW-0560">Oxidoreductase</keyword>
<dbReference type="PANTHER" id="PTHR42804">
    <property type="entry name" value="ALDEHYDE DEHYDROGENASE"/>
    <property type="match status" value="1"/>
</dbReference>
<dbReference type="InterPro" id="IPR016163">
    <property type="entry name" value="Ald_DH_C"/>
</dbReference>
<dbReference type="GO" id="GO:0008802">
    <property type="term" value="F:betaine-aldehyde dehydrogenase (NAD+) activity"/>
    <property type="evidence" value="ECO:0007669"/>
    <property type="project" value="UniProtKB-EC"/>
</dbReference>
<feature type="active site" evidence="5">
    <location>
        <position position="251"/>
    </location>
</feature>
<accession>A0ABU0F649</accession>
<evidence type="ECO:0000256" key="1">
    <source>
        <dbReference type="ARBA" id="ARBA00009986"/>
    </source>
</evidence>
<gene>
    <name evidence="8" type="ORF">FB470_006803</name>
</gene>
<comment type="catalytic activity">
    <reaction evidence="4">
        <text>an aldehyde + NAD(+) + H2O = a carboxylate + NADH + 2 H(+)</text>
        <dbReference type="Rhea" id="RHEA:16185"/>
        <dbReference type="ChEBI" id="CHEBI:15377"/>
        <dbReference type="ChEBI" id="CHEBI:15378"/>
        <dbReference type="ChEBI" id="CHEBI:17478"/>
        <dbReference type="ChEBI" id="CHEBI:29067"/>
        <dbReference type="ChEBI" id="CHEBI:57540"/>
        <dbReference type="ChEBI" id="CHEBI:57945"/>
        <dbReference type="EC" id="1.2.1.3"/>
    </reaction>
</comment>
<dbReference type="CDD" id="cd07139">
    <property type="entry name" value="ALDH_AldA-Rv0768"/>
    <property type="match status" value="1"/>
</dbReference>
<protein>
    <recommendedName>
        <fullName evidence="3">aldehyde dehydrogenase (NAD(+))</fullName>
        <ecNumber evidence="3">1.2.1.3</ecNumber>
    </recommendedName>
</protein>
<evidence type="ECO:0000256" key="3">
    <source>
        <dbReference type="ARBA" id="ARBA00024226"/>
    </source>
</evidence>
<sequence>MPGYDYDRILIGGRWTEPASPEKVDVVSPATEEVVARIPRVTAADVDRAVDAARESWRRREWRDAPPDERVAAVRRLAGLLAEHADDLAQRVTSEMGSPITMSKGSQAGAIGLVRSFADAYEKLTLEERRPGPRGPAWILREPVGVVAAISPWNGPLFLSLVKVVPALLTGCSVVAKPAVETPLTGFVLGELLQRAGIPDGVVSILPADRDAGQHLVAHPGIDKVTFTGSTAAGRRIAATCGEQLKRVSLELGGKSAALALDDVEVDVLVPALLAGSFYNSGQACNALTRLVVHTSRHDEVVDALIDGVKGLVVGDPADPKTQIGPMASATQRARVESYIEAGRAEGATVACGGGRPAGLPRGWYVEPTVFTGVDNSMRIAQEEIFGPVLSVIPFDGGDEAAVAIANDSDYGLHGAVFTADPERALAVARRVESGTFTLNGYLTNTAAPFGGLKASGLGREFGPEGLGEFLEYRTINDPRASA</sequence>
<dbReference type="Pfam" id="PF00171">
    <property type="entry name" value="Aldedh"/>
    <property type="match status" value="1"/>
</dbReference>
<dbReference type="Gene3D" id="3.40.605.10">
    <property type="entry name" value="Aldehyde Dehydrogenase, Chain A, domain 1"/>
    <property type="match status" value="1"/>
</dbReference>
<dbReference type="InterPro" id="IPR016160">
    <property type="entry name" value="Ald_DH_CS_CYS"/>
</dbReference>
<feature type="domain" description="Aldehyde dehydrogenase" evidence="7">
    <location>
        <begin position="15"/>
        <end position="476"/>
    </location>
</feature>
<dbReference type="PROSITE" id="PS00070">
    <property type="entry name" value="ALDEHYDE_DEHYDR_CYS"/>
    <property type="match status" value="1"/>
</dbReference>
<evidence type="ECO:0000313" key="8">
    <source>
        <dbReference type="EMBL" id="MDQ0382809.1"/>
    </source>
</evidence>
<dbReference type="SUPFAM" id="SSF53720">
    <property type="entry name" value="ALDH-like"/>
    <property type="match status" value="1"/>
</dbReference>
<dbReference type="InterPro" id="IPR016161">
    <property type="entry name" value="Ald_DH/histidinol_DH"/>
</dbReference>
<reference evidence="8 9" key="1">
    <citation type="submission" date="2023-07" db="EMBL/GenBank/DDBJ databases">
        <title>Sequencing the genomes of 1000 actinobacteria strains.</title>
        <authorList>
            <person name="Klenk H.-P."/>
        </authorList>
    </citation>
    <scope>NUCLEOTIDE SEQUENCE [LARGE SCALE GENOMIC DNA]</scope>
    <source>
        <strain evidence="8 9">DSM 45805</strain>
    </source>
</reference>
<dbReference type="PROSITE" id="PS00687">
    <property type="entry name" value="ALDEHYDE_DEHYDR_GLU"/>
    <property type="match status" value="1"/>
</dbReference>
<evidence type="ECO:0000313" key="9">
    <source>
        <dbReference type="Proteomes" id="UP001229651"/>
    </source>
</evidence>
<dbReference type="RefSeq" id="WP_306998308.1">
    <property type="nucleotide sequence ID" value="NZ_JAUSUT010000001.1"/>
</dbReference>
<dbReference type="PANTHER" id="PTHR42804:SF1">
    <property type="entry name" value="ALDEHYDE DEHYDROGENASE-RELATED"/>
    <property type="match status" value="1"/>
</dbReference>
<dbReference type="InterPro" id="IPR016162">
    <property type="entry name" value="Ald_DH_N"/>
</dbReference>
<name>A0ABU0F649_9PSEU</name>
<keyword evidence="9" id="KW-1185">Reference proteome</keyword>
<evidence type="ECO:0000256" key="5">
    <source>
        <dbReference type="PROSITE-ProRule" id="PRU10007"/>
    </source>
</evidence>
<evidence type="ECO:0000259" key="7">
    <source>
        <dbReference type="Pfam" id="PF00171"/>
    </source>
</evidence>
<comment type="caution">
    <text evidence="8">The sequence shown here is derived from an EMBL/GenBank/DDBJ whole genome shotgun (WGS) entry which is preliminary data.</text>
</comment>
<evidence type="ECO:0000256" key="2">
    <source>
        <dbReference type="ARBA" id="ARBA00023002"/>
    </source>
</evidence>
<evidence type="ECO:0000256" key="4">
    <source>
        <dbReference type="ARBA" id="ARBA00049194"/>
    </source>
</evidence>
<proteinExistence type="inferred from homology"/>
<dbReference type="EC" id="1.2.1.3" evidence="3"/>
<dbReference type="Proteomes" id="UP001229651">
    <property type="component" value="Unassembled WGS sequence"/>
</dbReference>
<evidence type="ECO:0000256" key="6">
    <source>
        <dbReference type="RuleBase" id="RU003345"/>
    </source>
</evidence>
<organism evidence="8 9">
    <name type="scientific">Amycolatopsis thermophila</name>
    <dbReference type="NCBI Taxonomy" id="206084"/>
    <lineage>
        <taxon>Bacteria</taxon>
        <taxon>Bacillati</taxon>
        <taxon>Actinomycetota</taxon>
        <taxon>Actinomycetes</taxon>
        <taxon>Pseudonocardiales</taxon>
        <taxon>Pseudonocardiaceae</taxon>
        <taxon>Amycolatopsis</taxon>
    </lineage>
</organism>